<reference evidence="1 2" key="1">
    <citation type="submission" date="2015-02" db="EMBL/GenBank/DDBJ databases">
        <title>Draft genome sequences of ten Microbacterium spp. with emphasis on heavy metal contaminated environments.</title>
        <authorList>
            <person name="Corretto E."/>
        </authorList>
    </citation>
    <scope>NUCLEOTIDE SEQUENCE [LARGE SCALE GENOMIC DNA]</scope>
    <source>
        <strain evidence="1 2">DSM 8608</strain>
    </source>
</reference>
<dbReference type="Pfam" id="PF19315">
    <property type="entry name" value="MC_hydratase"/>
    <property type="match status" value="1"/>
</dbReference>
<name>A0A0M2HDT1_MICTR</name>
<dbReference type="PATRIC" id="fig|69370.6.peg.2396"/>
<dbReference type="InterPro" id="IPR052342">
    <property type="entry name" value="MCH/BMMD"/>
</dbReference>
<organism evidence="1 2">
    <name type="scientific">Microbacterium trichothecenolyticum</name>
    <name type="common">Aureobacterium trichothecenolyticum</name>
    <dbReference type="NCBI Taxonomy" id="69370"/>
    <lineage>
        <taxon>Bacteria</taxon>
        <taxon>Bacillati</taxon>
        <taxon>Actinomycetota</taxon>
        <taxon>Actinomycetes</taxon>
        <taxon>Micrococcales</taxon>
        <taxon>Microbacteriaceae</taxon>
        <taxon>Microbacterium</taxon>
    </lineage>
</organism>
<dbReference type="Proteomes" id="UP000034098">
    <property type="component" value="Unassembled WGS sequence"/>
</dbReference>
<dbReference type="Gene3D" id="3.10.129.10">
    <property type="entry name" value="Hotdog Thioesterase"/>
    <property type="match status" value="1"/>
</dbReference>
<dbReference type="SUPFAM" id="SSF54637">
    <property type="entry name" value="Thioesterase/thiol ester dehydrase-isomerase"/>
    <property type="match status" value="1"/>
</dbReference>
<dbReference type="InterPro" id="IPR029069">
    <property type="entry name" value="HotDog_dom_sf"/>
</dbReference>
<dbReference type="OrthoDB" id="9796589at2"/>
<evidence type="ECO:0000313" key="1">
    <source>
        <dbReference type="EMBL" id="KJL42342.1"/>
    </source>
</evidence>
<dbReference type="EMBL" id="JYJA01000035">
    <property type="protein sequence ID" value="KJL42342.1"/>
    <property type="molecule type" value="Genomic_DNA"/>
</dbReference>
<protein>
    <submittedName>
        <fullName evidence="1">Bifunctional aldehyde dehydrogenase/enoyl-CoA hydratase</fullName>
    </submittedName>
</protein>
<dbReference type="RefSeq" id="WP_045299546.1">
    <property type="nucleotide sequence ID" value="NZ_JYJA01000035.1"/>
</dbReference>
<dbReference type="GO" id="GO:0016829">
    <property type="term" value="F:lyase activity"/>
    <property type="evidence" value="ECO:0007669"/>
    <property type="project" value="InterPro"/>
</dbReference>
<proteinExistence type="predicted"/>
<comment type="caution">
    <text evidence="1">The sequence shown here is derived from an EMBL/GenBank/DDBJ whole genome shotgun (WGS) entry which is preliminary data.</text>
</comment>
<gene>
    <name evidence="1" type="ORF">RS82_02358</name>
</gene>
<dbReference type="PANTHER" id="PTHR43664:SF1">
    <property type="entry name" value="BETA-METHYLMALYL-COA DEHYDRATASE"/>
    <property type="match status" value="1"/>
</dbReference>
<evidence type="ECO:0000313" key="2">
    <source>
        <dbReference type="Proteomes" id="UP000034098"/>
    </source>
</evidence>
<dbReference type="PANTHER" id="PTHR43664">
    <property type="entry name" value="MONOAMINE OXIDASE-RELATED"/>
    <property type="match status" value="1"/>
</dbReference>
<accession>A0A0M2HDT1</accession>
<keyword evidence="2" id="KW-1185">Reference proteome</keyword>
<sequence>MQAQRREVADAPDLDSFPRVARGNKYEDFAIGQTWRHHWGRTLTQADNVGYCVATCAWLPLHLNVEYARAHGHPDTLINPMLVLSTTIGLSVEDLSESGGPFLGIDDCTFGVSVYPGDTLTAWSRVTDMRTSDSKPGVGIVTWLTTGVNQRGEQVIQFVRTNMIAARGDSTPKAEGIAHDSEPLASK</sequence>
<dbReference type="AlphaFoldDB" id="A0A0M2HDT1"/>
<dbReference type="InterPro" id="IPR048274">
    <property type="entry name" value="MC_hydratase"/>
</dbReference>
<dbReference type="CDD" id="cd03451">
    <property type="entry name" value="FkbR2"/>
    <property type="match status" value="1"/>
</dbReference>